<reference evidence="3" key="1">
    <citation type="submission" date="2016-06" db="UniProtKB">
        <authorList>
            <consortium name="WormBaseParasite"/>
        </authorList>
    </citation>
    <scope>IDENTIFICATION</scope>
</reference>
<accession>A0A183A5R6</accession>
<evidence type="ECO:0000313" key="3">
    <source>
        <dbReference type="WBParaSite" id="ECPE_0000230101-mRNA-1"/>
    </source>
</evidence>
<gene>
    <name evidence="1" type="ORF">ECPE_LOCUS2301</name>
</gene>
<name>A0A183A5R6_9TREM</name>
<dbReference type="AlphaFoldDB" id="A0A183A5R6"/>
<organism evidence="3">
    <name type="scientific">Echinostoma caproni</name>
    <dbReference type="NCBI Taxonomy" id="27848"/>
    <lineage>
        <taxon>Eukaryota</taxon>
        <taxon>Metazoa</taxon>
        <taxon>Spiralia</taxon>
        <taxon>Lophotrochozoa</taxon>
        <taxon>Platyhelminthes</taxon>
        <taxon>Trematoda</taxon>
        <taxon>Digenea</taxon>
        <taxon>Plagiorchiida</taxon>
        <taxon>Echinostomata</taxon>
        <taxon>Echinostomatoidea</taxon>
        <taxon>Echinostomatidae</taxon>
        <taxon>Echinostoma</taxon>
    </lineage>
</organism>
<evidence type="ECO:0000313" key="2">
    <source>
        <dbReference type="Proteomes" id="UP000272942"/>
    </source>
</evidence>
<dbReference type="EMBL" id="UZAN01039528">
    <property type="protein sequence ID" value="VDP66033.1"/>
    <property type="molecule type" value="Genomic_DNA"/>
</dbReference>
<dbReference type="OrthoDB" id="5514950at2759"/>
<sequence>MVTSPLKARESTGRVYACAWSILGPIQQSYNRLTMNAFRLLYASHVRPRLEYGGAETYPQTAGELDKLERVQRADTRLVVGLRGTSYEGRLPATAIVVEEKTNAAFKRRLDEHLKERTLVIGPSTQSVVIELTRVPCPLPSILKTAD</sequence>
<dbReference type="WBParaSite" id="ECPE_0000230101-mRNA-1">
    <property type="protein sequence ID" value="ECPE_0000230101-mRNA-1"/>
    <property type="gene ID" value="ECPE_0000230101"/>
</dbReference>
<evidence type="ECO:0000313" key="1">
    <source>
        <dbReference type="EMBL" id="VDP66033.1"/>
    </source>
</evidence>
<dbReference type="Proteomes" id="UP000272942">
    <property type="component" value="Unassembled WGS sequence"/>
</dbReference>
<protein>
    <submittedName>
        <fullName evidence="3">PBP_domain domain-containing protein</fullName>
    </submittedName>
</protein>
<keyword evidence="2" id="KW-1185">Reference proteome</keyword>
<proteinExistence type="predicted"/>
<reference evidence="1 2" key="2">
    <citation type="submission" date="2018-11" db="EMBL/GenBank/DDBJ databases">
        <authorList>
            <consortium name="Pathogen Informatics"/>
        </authorList>
    </citation>
    <scope>NUCLEOTIDE SEQUENCE [LARGE SCALE GENOMIC DNA]</scope>
    <source>
        <strain evidence="1 2">Egypt</strain>
    </source>
</reference>